<feature type="region of interest" description="Disordered" evidence="3">
    <location>
        <begin position="721"/>
        <end position="740"/>
    </location>
</feature>
<feature type="compositionally biased region" description="Polar residues" evidence="3">
    <location>
        <begin position="99"/>
        <end position="111"/>
    </location>
</feature>
<dbReference type="GO" id="GO:0019903">
    <property type="term" value="F:protein phosphatase binding"/>
    <property type="evidence" value="ECO:0007669"/>
    <property type="project" value="InterPro"/>
</dbReference>
<dbReference type="Proteomes" id="UP000006671">
    <property type="component" value="Unassembled WGS sequence"/>
</dbReference>
<dbReference type="EMBL" id="GG738927">
    <property type="protein sequence ID" value="EFC36685.1"/>
    <property type="molecule type" value="Genomic_DNA"/>
</dbReference>
<evidence type="ECO:0000313" key="5">
    <source>
        <dbReference type="Proteomes" id="UP000006671"/>
    </source>
</evidence>
<evidence type="ECO:0000256" key="3">
    <source>
        <dbReference type="SAM" id="MobiDB-lite"/>
    </source>
</evidence>
<dbReference type="PANTHER" id="PTHR12634">
    <property type="entry name" value="SIT4 YEAST -ASSOCIATING PROTEIN-RELATED"/>
    <property type="match status" value="1"/>
</dbReference>
<evidence type="ECO:0000313" key="4">
    <source>
        <dbReference type="EMBL" id="EFC36685.1"/>
    </source>
</evidence>
<dbReference type="KEGG" id="ngr:NAEGRDRAFT_59952"/>
<dbReference type="VEuPathDB" id="AmoebaDB:NAEGRDRAFT_59952"/>
<protein>
    <submittedName>
        <fullName evidence="4">Uncharacterized protein</fullName>
    </submittedName>
</protein>
<dbReference type="GO" id="GO:0019888">
    <property type="term" value="F:protein phosphatase regulator activity"/>
    <property type="evidence" value="ECO:0007669"/>
    <property type="project" value="TreeGrafter"/>
</dbReference>
<evidence type="ECO:0000256" key="1">
    <source>
        <dbReference type="ARBA" id="ARBA00006180"/>
    </source>
</evidence>
<dbReference type="RefSeq" id="XP_002669429.1">
    <property type="nucleotide sequence ID" value="XM_002669383.1"/>
</dbReference>
<sequence length="740" mass="83971">MAQSVWDLFSDDEVFESLDTILDNPSTTLEEILDQETLLQEVKSLNPKLISFLTNSKNLRKLIDYISVEEYFEDDILNKKNQPKTASNFFDDDFGSWDDQSSATTENTSSDSIRKQAKQEEEKMKQEYLANLPMKDKLEELENRPELKAIFQHPYVVAEIFGCFIDGINSALISKSEDENYQVYGERFLDLLLIKYLLTRKPYFIPKNRSLSTYWIKAMLVILEKPDKYYIDVVKRMCEIIDEKALPVSLTVDESLTATSEALFENLFIRNIGLCDFDTFFLKFIGMESMIFQTQTQLIQLLSGFSSFSDSYSFSVNSNSSFGNESEEENSEEMKTYKAVQEWTFSKYAMLDRLLNKLESYTTQVFDEDLNIEIEDEQKNIFSLLTQLIEKSLTKRPSYTLPAIQSILSTTNIERLWDIILKCDQTNEVQRSLFILGIEFMKNLLTQIVSAISAISMLTTLDYATLSATDIKVIELGVEALKSLTSSSLLEKLTAILNVAPKQQVIQVLQCGVELKETLGEVRLITIDYIVTIHSQLISLQKSLVNLQYSKNEKEQSVQKVISSIIASLKETSSTAIIVDLSFKFDFNSLLHKQLYNLVAAVCGLSISEGSVVDLKTKLLVQDIQLCKRIVEKCKTIKSADSQSWKGTVGMGYLLDMVELIQNKVASTGATSNESLINTFASLDFWKNFHDVFLKEHNAHKGQLGGSAPIGKSNPNSWHIAGDSNHSHLTGVHVDEEDNY</sequence>
<keyword evidence="5" id="KW-1185">Reference proteome</keyword>
<keyword evidence="2" id="KW-0131">Cell cycle</keyword>
<dbReference type="GeneID" id="8860746"/>
<dbReference type="OMA" id="QTEDENY"/>
<name>D2W2Q3_NAEGR</name>
<dbReference type="STRING" id="5762.D2W2Q3"/>
<dbReference type="AlphaFoldDB" id="D2W2Q3"/>
<dbReference type="InterPro" id="IPR007587">
    <property type="entry name" value="SAPS"/>
</dbReference>
<dbReference type="OrthoDB" id="295029at2759"/>
<organism evidence="5">
    <name type="scientific">Naegleria gruberi</name>
    <name type="common">Amoeba</name>
    <dbReference type="NCBI Taxonomy" id="5762"/>
    <lineage>
        <taxon>Eukaryota</taxon>
        <taxon>Discoba</taxon>
        <taxon>Heterolobosea</taxon>
        <taxon>Tetramitia</taxon>
        <taxon>Eutetramitia</taxon>
        <taxon>Vahlkampfiidae</taxon>
        <taxon>Naegleria</taxon>
    </lineage>
</organism>
<proteinExistence type="inferred from homology"/>
<comment type="similarity">
    <text evidence="1">Belongs to the SAPS family.</text>
</comment>
<dbReference type="InParanoid" id="D2W2Q3"/>
<accession>D2W2Q3</accession>
<feature type="region of interest" description="Disordered" evidence="3">
    <location>
        <begin position="99"/>
        <end position="120"/>
    </location>
</feature>
<dbReference type="Pfam" id="PF04499">
    <property type="entry name" value="SAPS"/>
    <property type="match status" value="1"/>
</dbReference>
<evidence type="ECO:0000256" key="2">
    <source>
        <dbReference type="ARBA" id="ARBA00023306"/>
    </source>
</evidence>
<gene>
    <name evidence="4" type="ORF">NAEGRDRAFT_59952</name>
</gene>
<reference evidence="4 5" key="1">
    <citation type="journal article" date="2010" name="Cell">
        <title>The genome of Naegleria gruberi illuminates early eukaryotic versatility.</title>
        <authorList>
            <person name="Fritz-Laylin L.K."/>
            <person name="Prochnik S.E."/>
            <person name="Ginger M.L."/>
            <person name="Dacks J.B."/>
            <person name="Carpenter M.L."/>
            <person name="Field M.C."/>
            <person name="Kuo A."/>
            <person name="Paredez A."/>
            <person name="Chapman J."/>
            <person name="Pham J."/>
            <person name="Shu S."/>
            <person name="Neupane R."/>
            <person name="Cipriano M."/>
            <person name="Mancuso J."/>
            <person name="Tu H."/>
            <person name="Salamov A."/>
            <person name="Lindquist E."/>
            <person name="Shapiro H."/>
            <person name="Lucas S."/>
            <person name="Grigoriev I.V."/>
            <person name="Cande W.Z."/>
            <person name="Fulton C."/>
            <person name="Rokhsar D.S."/>
            <person name="Dawson S.C."/>
        </authorList>
    </citation>
    <scope>NUCLEOTIDE SEQUENCE [LARGE SCALE GENOMIC DNA]</scope>
    <source>
        <strain evidence="4 5">NEG-M</strain>
    </source>
</reference>
<dbReference type="PANTHER" id="PTHR12634:SF8">
    <property type="entry name" value="FIERY MOUNTAIN, ISOFORM D"/>
    <property type="match status" value="1"/>
</dbReference>